<accession>A0A183FUZ2</accession>
<evidence type="ECO:0000313" key="4">
    <source>
        <dbReference type="WBParaSite" id="HPBE_0001207001-mRNA-1"/>
    </source>
</evidence>
<proteinExistence type="predicted"/>
<evidence type="ECO:0000256" key="1">
    <source>
        <dbReference type="SAM" id="MobiDB-lite"/>
    </source>
</evidence>
<feature type="compositionally biased region" description="Polar residues" evidence="1">
    <location>
        <begin position="1"/>
        <end position="12"/>
    </location>
</feature>
<reference evidence="2 3" key="1">
    <citation type="submission" date="2018-11" db="EMBL/GenBank/DDBJ databases">
        <authorList>
            <consortium name="Pathogen Informatics"/>
        </authorList>
    </citation>
    <scope>NUCLEOTIDE SEQUENCE [LARGE SCALE GENOMIC DNA]</scope>
</reference>
<evidence type="ECO:0000313" key="2">
    <source>
        <dbReference type="EMBL" id="VDO90823.1"/>
    </source>
</evidence>
<reference evidence="4" key="2">
    <citation type="submission" date="2019-09" db="UniProtKB">
        <authorList>
            <consortium name="WormBaseParasite"/>
        </authorList>
    </citation>
    <scope>IDENTIFICATION</scope>
</reference>
<protein>
    <submittedName>
        <fullName evidence="4">Myelin basic protein</fullName>
    </submittedName>
</protein>
<gene>
    <name evidence="2" type="ORF">HPBE_LOCUS12071</name>
</gene>
<organism evidence="3 4">
    <name type="scientific">Heligmosomoides polygyrus</name>
    <name type="common">Parasitic roundworm</name>
    <dbReference type="NCBI Taxonomy" id="6339"/>
    <lineage>
        <taxon>Eukaryota</taxon>
        <taxon>Metazoa</taxon>
        <taxon>Ecdysozoa</taxon>
        <taxon>Nematoda</taxon>
        <taxon>Chromadorea</taxon>
        <taxon>Rhabditida</taxon>
        <taxon>Rhabditina</taxon>
        <taxon>Rhabditomorpha</taxon>
        <taxon>Strongyloidea</taxon>
        <taxon>Heligmosomidae</taxon>
        <taxon>Heligmosomoides</taxon>
    </lineage>
</organism>
<dbReference type="Proteomes" id="UP000050761">
    <property type="component" value="Unassembled WGS sequence"/>
</dbReference>
<dbReference type="EMBL" id="UZAH01027345">
    <property type="protein sequence ID" value="VDO90823.1"/>
    <property type="molecule type" value="Genomic_DNA"/>
</dbReference>
<evidence type="ECO:0000313" key="3">
    <source>
        <dbReference type="Proteomes" id="UP000050761"/>
    </source>
</evidence>
<accession>A0A3P8AHX8</accession>
<dbReference type="AlphaFoldDB" id="A0A183FUZ2"/>
<name>A0A183FUZ2_HELPZ</name>
<feature type="region of interest" description="Disordered" evidence="1">
    <location>
        <begin position="1"/>
        <end position="89"/>
    </location>
</feature>
<keyword evidence="3" id="KW-1185">Reference proteome</keyword>
<dbReference type="WBParaSite" id="HPBE_0001207001-mRNA-1">
    <property type="protein sequence ID" value="HPBE_0001207001-mRNA-1"/>
    <property type="gene ID" value="HPBE_0001207001"/>
</dbReference>
<sequence>MMAAPRTSSRNSPLAGGCSFGQGEKTNKHIGQQLPPPHDSSHHRSALSSPAYVEQIAAADHFEEFFGSTSEGKGDGRSKGSRFQKNPGS</sequence>